<evidence type="ECO:0000313" key="2">
    <source>
        <dbReference type="Proteomes" id="UP001157502"/>
    </source>
</evidence>
<organism evidence="1 2">
    <name type="scientific">Dallia pectoralis</name>
    <name type="common">Alaska blackfish</name>
    <dbReference type="NCBI Taxonomy" id="75939"/>
    <lineage>
        <taxon>Eukaryota</taxon>
        <taxon>Metazoa</taxon>
        <taxon>Chordata</taxon>
        <taxon>Craniata</taxon>
        <taxon>Vertebrata</taxon>
        <taxon>Euteleostomi</taxon>
        <taxon>Actinopterygii</taxon>
        <taxon>Neopterygii</taxon>
        <taxon>Teleostei</taxon>
        <taxon>Protacanthopterygii</taxon>
        <taxon>Esociformes</taxon>
        <taxon>Umbridae</taxon>
        <taxon>Dallia</taxon>
    </lineage>
</organism>
<dbReference type="Proteomes" id="UP001157502">
    <property type="component" value="Chromosome 13"/>
</dbReference>
<protein>
    <submittedName>
        <fullName evidence="1">Uncharacterized protein</fullName>
    </submittedName>
</protein>
<comment type="caution">
    <text evidence="1">The sequence shown here is derived from an EMBL/GenBank/DDBJ whole genome shotgun (WGS) entry which is preliminary data.</text>
</comment>
<keyword evidence="2" id="KW-1185">Reference proteome</keyword>
<evidence type="ECO:0000313" key="1">
    <source>
        <dbReference type="EMBL" id="KAJ8003150.1"/>
    </source>
</evidence>
<reference evidence="1" key="1">
    <citation type="submission" date="2021-05" db="EMBL/GenBank/DDBJ databases">
        <authorList>
            <person name="Pan Q."/>
            <person name="Jouanno E."/>
            <person name="Zahm M."/>
            <person name="Klopp C."/>
            <person name="Cabau C."/>
            <person name="Louis A."/>
            <person name="Berthelot C."/>
            <person name="Parey E."/>
            <person name="Roest Crollius H."/>
            <person name="Montfort J."/>
            <person name="Robinson-Rechavi M."/>
            <person name="Bouchez O."/>
            <person name="Lampietro C."/>
            <person name="Lopez Roques C."/>
            <person name="Donnadieu C."/>
            <person name="Postlethwait J."/>
            <person name="Bobe J."/>
            <person name="Dillon D."/>
            <person name="Chandos A."/>
            <person name="von Hippel F."/>
            <person name="Guiguen Y."/>
        </authorList>
    </citation>
    <scope>NUCLEOTIDE SEQUENCE</scope>
    <source>
        <strain evidence="1">YG-Jan2019</strain>
    </source>
</reference>
<name>A0ACC2GI03_DALPE</name>
<gene>
    <name evidence="1" type="ORF">DPEC_G00166390</name>
</gene>
<accession>A0ACC2GI03</accession>
<dbReference type="EMBL" id="CM055740">
    <property type="protein sequence ID" value="KAJ8003150.1"/>
    <property type="molecule type" value="Genomic_DNA"/>
</dbReference>
<sequence length="877" mass="94707">MQREENKKQALSILVIRARLPLNREDFSCRGMARLVNHLNNLDHNSKDLLKVEPNSKDLLKVDPNNKDLLKVDPNSKDLLKVDPNNKDLLKVDPNSKDLLKVDPNNKDLLKVDPNSKDLLKVDPNSKDLLKVDPNNKDLLKVDPNKQGPSKVGTQKPESPKTGNHQQGSPRTAPQQKAVGEPGSQSKAEAKALCPVCNTTGLNLHTKEPPNQNTCTQCKTVVCSSCGFSPPDTGGTEWLCLTCQMQRALGGSDSPGYPKKPQPSPNKISTSPAPLKKYTPTAGSPQRKPQGVSGSQKPPEQPGQPGSKQGNSTSFPQQQPSQVEASPRKSVPPPQAQPPKQSGGLFGFGVPKSQPAPSKPEESVSGKMFGFGSSIFSSASTLITSAVQDQPRTTPPASPKMSAGAQASTKILPAKETKLPASQKVEMKKAEKPQPQQSNVPPTVQAKVDKLPSEPSKGAASSQPVPKANQSTCPLCKVELNMGSKDPPNYNTCTECKNMVCNLCGFNPMPHETEVKEWLCLNCQMKRMEPSRPPVVKPQPSPNKAESDVANTTDPQKLSSPKPAQKAPQENQRTPGSLKPLEDPSQPGRKQSTANSLPQKQHPKGGASPAKAVTPQAPPPKQESGGLFGFGGPKSEPAPSKPEESVSGKMFGFGSSIFSSASTLITSAVKDEHRTTPPASPKMSAGAHASPKIPPAKETKPPAAQKVEERKAVHPQQAKVKLNIGSKDPPNYNTCTECKNMVCNLCGFNPMPNATEVMEWLCLNCQMQRALGVIEPPGLPMMKPQSSPNKDSASQNIGTQSHSAPHKVATDPASPRKEPLFRMRPMSHRQFLRRFLHLGKRILPHQPVYKKMDHQLVQQRRTSQCQASSRESQIPPH</sequence>
<proteinExistence type="predicted"/>